<comment type="subcellular location">
    <subcellularLocation>
        <location evidence="2">Membrane</location>
        <topology evidence="2">Multi-pass membrane protein</topology>
    </subcellularLocation>
</comment>
<dbReference type="PROSITE" id="PS50885">
    <property type="entry name" value="HAMP"/>
    <property type="match status" value="1"/>
</dbReference>
<accession>A0ABU1GZ47</accession>
<gene>
    <name evidence="16" type="ORF">QC825_11565</name>
</gene>
<dbReference type="PRINTS" id="PR00344">
    <property type="entry name" value="BCTRLSENSOR"/>
</dbReference>
<evidence type="ECO:0000259" key="14">
    <source>
        <dbReference type="PROSITE" id="PS50109"/>
    </source>
</evidence>
<dbReference type="InterPro" id="IPR036097">
    <property type="entry name" value="HisK_dim/P_sf"/>
</dbReference>
<dbReference type="SUPFAM" id="SSF55874">
    <property type="entry name" value="ATPase domain of HSP90 chaperone/DNA topoisomerase II/histidine kinase"/>
    <property type="match status" value="1"/>
</dbReference>
<feature type="domain" description="HAMP" evidence="15">
    <location>
        <begin position="202"/>
        <end position="253"/>
    </location>
</feature>
<evidence type="ECO:0000313" key="17">
    <source>
        <dbReference type="Proteomes" id="UP001269375"/>
    </source>
</evidence>
<evidence type="ECO:0000256" key="2">
    <source>
        <dbReference type="ARBA" id="ARBA00004141"/>
    </source>
</evidence>
<keyword evidence="9 16" id="KW-0067">ATP-binding</keyword>
<keyword evidence="12 13" id="KW-0472">Membrane</keyword>
<evidence type="ECO:0000256" key="13">
    <source>
        <dbReference type="SAM" id="Phobius"/>
    </source>
</evidence>
<dbReference type="InterPro" id="IPR003660">
    <property type="entry name" value="HAMP_dom"/>
</dbReference>
<sequence>MRSIKRYLLWTITLALLLGAGLAITAAYFTSQHEMDEMFDAELAKFARIIAGLNDTTLNEQHYQALARRLDQPDHPGRYFSDDGVAAPIDDRADQAVRYFHEERMISVGFWGPNGTPRVLDGEWHDNGAFPAPTETGFRWQTYDEQDWRVFSMRLGEGRGWISVGLRKAFEQELAGKIALSNTIPYLIAIPLLALIIGALVLRGLRPLDRLSSQVGRRHHKALDPINEDVPLELVPLRDAINAFIAHLKTTLERERRFTSDAAHELRTPLASLKIHLQNARTDPVGEKASLGKAYQGIERLQRVVEQLLTLARLERSSAPTREHVALYPLAAQLSSELWPVAETRGQQLAIEGDTALKVCGEATELGVLIRNLLDNALRYSPEGAVIMLVLKTVDDEPTLEVIDEGPGVPEENLDRLTERFYRQNHQHMAGTGLGLSIVNTLALRQNARLSFINRPEGGLIARVSWPPFADSAPAGTE</sequence>
<keyword evidence="5" id="KW-0808">Transferase</keyword>
<dbReference type="GO" id="GO:0005524">
    <property type="term" value="F:ATP binding"/>
    <property type="evidence" value="ECO:0007669"/>
    <property type="project" value="UniProtKB-KW"/>
</dbReference>
<keyword evidence="11" id="KW-0902">Two-component regulatory system</keyword>
<dbReference type="Gene3D" id="3.30.565.10">
    <property type="entry name" value="Histidine kinase-like ATPase, C-terminal domain"/>
    <property type="match status" value="1"/>
</dbReference>
<dbReference type="InterPro" id="IPR036890">
    <property type="entry name" value="HATPase_C_sf"/>
</dbReference>
<dbReference type="InterPro" id="IPR050428">
    <property type="entry name" value="TCS_sensor_his_kinase"/>
</dbReference>
<evidence type="ECO:0000256" key="11">
    <source>
        <dbReference type="ARBA" id="ARBA00023012"/>
    </source>
</evidence>
<evidence type="ECO:0000256" key="4">
    <source>
        <dbReference type="ARBA" id="ARBA00022553"/>
    </source>
</evidence>
<keyword evidence="4" id="KW-0597">Phosphoprotein</keyword>
<evidence type="ECO:0000313" key="16">
    <source>
        <dbReference type="EMBL" id="MDR5896712.1"/>
    </source>
</evidence>
<feature type="transmembrane region" description="Helical" evidence="13">
    <location>
        <begin position="184"/>
        <end position="202"/>
    </location>
</feature>
<evidence type="ECO:0000256" key="5">
    <source>
        <dbReference type="ARBA" id="ARBA00022679"/>
    </source>
</evidence>
<dbReference type="EC" id="2.7.13.3" evidence="3"/>
<dbReference type="Pfam" id="PF00512">
    <property type="entry name" value="HisKA"/>
    <property type="match status" value="1"/>
</dbReference>
<dbReference type="InterPro" id="IPR005467">
    <property type="entry name" value="His_kinase_dom"/>
</dbReference>
<evidence type="ECO:0000256" key="3">
    <source>
        <dbReference type="ARBA" id="ARBA00012438"/>
    </source>
</evidence>
<feature type="domain" description="Histidine kinase" evidence="14">
    <location>
        <begin position="261"/>
        <end position="470"/>
    </location>
</feature>
<dbReference type="SMART" id="SM00387">
    <property type="entry name" value="HATPase_c"/>
    <property type="match status" value="1"/>
</dbReference>
<keyword evidence="7" id="KW-0547">Nucleotide-binding</keyword>
<dbReference type="PANTHER" id="PTHR45436:SF14">
    <property type="entry name" value="SENSOR PROTEIN QSEC"/>
    <property type="match status" value="1"/>
</dbReference>
<dbReference type="Gene3D" id="1.10.287.130">
    <property type="match status" value="1"/>
</dbReference>
<dbReference type="Pfam" id="PF02518">
    <property type="entry name" value="HATPase_c"/>
    <property type="match status" value="1"/>
</dbReference>
<keyword evidence="17" id="KW-1185">Reference proteome</keyword>
<evidence type="ECO:0000256" key="9">
    <source>
        <dbReference type="ARBA" id="ARBA00022840"/>
    </source>
</evidence>
<comment type="caution">
    <text evidence="16">The sequence shown here is derived from an EMBL/GenBank/DDBJ whole genome shotgun (WGS) entry which is preliminary data.</text>
</comment>
<dbReference type="CDD" id="cd00082">
    <property type="entry name" value="HisKA"/>
    <property type="match status" value="1"/>
</dbReference>
<dbReference type="EMBL" id="JARWAO010000006">
    <property type="protein sequence ID" value="MDR5896712.1"/>
    <property type="molecule type" value="Genomic_DNA"/>
</dbReference>
<dbReference type="RefSeq" id="WP_251590172.1">
    <property type="nucleotide sequence ID" value="NZ_JAMLJI010000001.1"/>
</dbReference>
<evidence type="ECO:0000256" key="10">
    <source>
        <dbReference type="ARBA" id="ARBA00022989"/>
    </source>
</evidence>
<reference evidence="16 17" key="1">
    <citation type="submission" date="2023-04" db="EMBL/GenBank/DDBJ databases">
        <title>A long-awaited taxogenomic arrangement of the family Halomonadaceae.</title>
        <authorList>
            <person name="De La Haba R."/>
            <person name="Chuvochina M."/>
            <person name="Wittouck S."/>
            <person name="Arahal D.R."/>
            <person name="Sanchez-Porro C."/>
            <person name="Hugenholtz P."/>
            <person name="Ventosa A."/>
        </authorList>
    </citation>
    <scope>NUCLEOTIDE SEQUENCE [LARGE SCALE GENOMIC DNA]</scope>
    <source>
        <strain evidence="16 17">DSM 22428</strain>
    </source>
</reference>
<dbReference type="PANTHER" id="PTHR45436">
    <property type="entry name" value="SENSOR HISTIDINE KINASE YKOH"/>
    <property type="match status" value="1"/>
</dbReference>
<dbReference type="Proteomes" id="UP001269375">
    <property type="component" value="Unassembled WGS sequence"/>
</dbReference>
<evidence type="ECO:0000256" key="12">
    <source>
        <dbReference type="ARBA" id="ARBA00023136"/>
    </source>
</evidence>
<proteinExistence type="predicted"/>
<dbReference type="PROSITE" id="PS50109">
    <property type="entry name" value="HIS_KIN"/>
    <property type="match status" value="1"/>
</dbReference>
<comment type="catalytic activity">
    <reaction evidence="1">
        <text>ATP + protein L-histidine = ADP + protein N-phospho-L-histidine.</text>
        <dbReference type="EC" id="2.7.13.3"/>
    </reaction>
</comment>
<evidence type="ECO:0000256" key="6">
    <source>
        <dbReference type="ARBA" id="ARBA00022692"/>
    </source>
</evidence>
<dbReference type="InterPro" id="IPR003661">
    <property type="entry name" value="HisK_dim/P_dom"/>
</dbReference>
<keyword evidence="6 13" id="KW-0812">Transmembrane</keyword>
<dbReference type="InterPro" id="IPR003594">
    <property type="entry name" value="HATPase_dom"/>
</dbReference>
<protein>
    <recommendedName>
        <fullName evidence="3">histidine kinase</fullName>
        <ecNumber evidence="3">2.7.13.3</ecNumber>
    </recommendedName>
</protein>
<keyword evidence="8" id="KW-0418">Kinase</keyword>
<keyword evidence="10 13" id="KW-1133">Transmembrane helix</keyword>
<dbReference type="SMART" id="SM00388">
    <property type="entry name" value="HisKA"/>
    <property type="match status" value="1"/>
</dbReference>
<evidence type="ECO:0000256" key="8">
    <source>
        <dbReference type="ARBA" id="ARBA00022777"/>
    </source>
</evidence>
<evidence type="ECO:0000259" key="15">
    <source>
        <dbReference type="PROSITE" id="PS50885"/>
    </source>
</evidence>
<name>A0ABU1GZ47_9GAMM</name>
<dbReference type="SUPFAM" id="SSF47384">
    <property type="entry name" value="Homodimeric domain of signal transducing histidine kinase"/>
    <property type="match status" value="1"/>
</dbReference>
<evidence type="ECO:0000256" key="1">
    <source>
        <dbReference type="ARBA" id="ARBA00000085"/>
    </source>
</evidence>
<organism evidence="16 17">
    <name type="scientific">Larsenimonas suaedae</name>
    <dbReference type="NCBI Taxonomy" id="1851019"/>
    <lineage>
        <taxon>Bacteria</taxon>
        <taxon>Pseudomonadati</taxon>
        <taxon>Pseudomonadota</taxon>
        <taxon>Gammaproteobacteria</taxon>
        <taxon>Oceanospirillales</taxon>
        <taxon>Halomonadaceae</taxon>
        <taxon>Larsenimonas</taxon>
    </lineage>
</organism>
<dbReference type="InterPro" id="IPR004358">
    <property type="entry name" value="Sig_transdc_His_kin-like_C"/>
</dbReference>
<evidence type="ECO:0000256" key="7">
    <source>
        <dbReference type="ARBA" id="ARBA00022741"/>
    </source>
</evidence>